<evidence type="ECO:0000256" key="6">
    <source>
        <dbReference type="SAM" id="Phobius"/>
    </source>
</evidence>
<evidence type="ECO:0000256" key="5">
    <source>
        <dbReference type="ARBA" id="ARBA00023136"/>
    </source>
</evidence>
<feature type="transmembrane region" description="Helical" evidence="6">
    <location>
        <begin position="251"/>
        <end position="275"/>
    </location>
</feature>
<dbReference type="InterPro" id="IPR002797">
    <property type="entry name" value="Polysacc_synth"/>
</dbReference>
<evidence type="ECO:0000256" key="3">
    <source>
        <dbReference type="ARBA" id="ARBA00022692"/>
    </source>
</evidence>
<keyword evidence="2" id="KW-1003">Cell membrane</keyword>
<evidence type="ECO:0008006" key="9">
    <source>
        <dbReference type="Google" id="ProtNLM"/>
    </source>
</evidence>
<accession>A0ABQ3VI89</accession>
<organism evidence="7 8">
    <name type="scientific">Dictyobacter formicarum</name>
    <dbReference type="NCBI Taxonomy" id="2778368"/>
    <lineage>
        <taxon>Bacteria</taxon>
        <taxon>Bacillati</taxon>
        <taxon>Chloroflexota</taxon>
        <taxon>Ktedonobacteria</taxon>
        <taxon>Ktedonobacterales</taxon>
        <taxon>Dictyobacteraceae</taxon>
        <taxon>Dictyobacter</taxon>
    </lineage>
</organism>
<comment type="caution">
    <text evidence="7">The sequence shown here is derived from an EMBL/GenBank/DDBJ whole genome shotgun (WGS) entry which is preliminary data.</text>
</comment>
<name>A0ABQ3VI89_9CHLR</name>
<proteinExistence type="predicted"/>
<feature type="transmembrane region" description="Helical" evidence="6">
    <location>
        <begin position="521"/>
        <end position="540"/>
    </location>
</feature>
<feature type="transmembrane region" description="Helical" evidence="6">
    <location>
        <begin position="281"/>
        <end position="301"/>
    </location>
</feature>
<dbReference type="Pfam" id="PF01943">
    <property type="entry name" value="Polysacc_synt"/>
    <property type="match status" value="1"/>
</dbReference>
<feature type="transmembrane region" description="Helical" evidence="6">
    <location>
        <begin position="222"/>
        <end position="244"/>
    </location>
</feature>
<evidence type="ECO:0000256" key="1">
    <source>
        <dbReference type="ARBA" id="ARBA00004651"/>
    </source>
</evidence>
<sequence length="576" mass="63711">MHNSLLPQENRAYLEPQRSRRDGLRRRAMLLKDPTALFAEAAPEFTVSQAHDIPATIDLVIPDLSAAGFIIEQQPTWLIPAVKDLEQLKHMPAPLDASEARPFLLRMFLRDSGIYAIASCLSPLFSLLLTPFLTRNLSALDYGVLTLLNTTLALVGPLAQLGLGSSFVRLYHQNVSGSRERHALFTTLIMLLVSFSLCVAALLAILAPWLSRLLLHSVDGEMLFRLAALLLLLQNMTFPAFTWLRAQGRALAFVALSLLNLLLNLGLTLLLVGAWQWGNSGVLVAACGGYAGVLLCSLPLLNYRMQWHVSWSFASQLLAYGLSTLPGLFSVWVLQLSDRYFLLAFGTLPQAASYSIAYTLGNIIGPLVIAPFSLAWYSALHVVARKSRAPELFRLIFRWYCLVLLLMVFGVSLLANDILHLFFPSPYTLAAPIVPLIALSNLFFGLFEFFNLGITLRGRLRFNVILLPLAALVNLGGNCLFIPVFGVMGAAGSTLLAYVILALLAYLVNQRLYPTPLDLDVCALGLLVGGFYYALYQWLLPLQQPFFHWLFTCGLIGCYALSLWLLSLVSARKDKH</sequence>
<dbReference type="PANTHER" id="PTHR30250">
    <property type="entry name" value="PST FAMILY PREDICTED COLANIC ACID TRANSPORTER"/>
    <property type="match status" value="1"/>
</dbReference>
<feature type="transmembrane region" description="Helical" evidence="6">
    <location>
        <begin position="462"/>
        <end position="484"/>
    </location>
</feature>
<feature type="transmembrane region" description="Helical" evidence="6">
    <location>
        <begin position="490"/>
        <end position="509"/>
    </location>
</feature>
<keyword evidence="4 6" id="KW-1133">Transmembrane helix</keyword>
<reference evidence="7 8" key="1">
    <citation type="journal article" date="2021" name="Int. J. Syst. Evol. Microbiol.">
        <title>Reticulibacter mediterranei gen. nov., sp. nov., within the new family Reticulibacteraceae fam. nov., and Ktedonospora formicarum gen. nov., sp. nov., Ktedonobacter robiniae sp. nov., Dictyobacter formicarum sp. nov. and Dictyobacter arantiisoli sp. nov., belonging to the class Ktedonobacteria.</title>
        <authorList>
            <person name="Yabe S."/>
            <person name="Zheng Y."/>
            <person name="Wang C.M."/>
            <person name="Sakai Y."/>
            <person name="Abe K."/>
            <person name="Yokota A."/>
            <person name="Donadio S."/>
            <person name="Cavaletti L."/>
            <person name="Monciardini P."/>
        </authorList>
    </citation>
    <scope>NUCLEOTIDE SEQUENCE [LARGE SCALE GENOMIC DNA]</scope>
    <source>
        <strain evidence="7 8">SOSP1-9</strain>
    </source>
</reference>
<dbReference type="Proteomes" id="UP000635565">
    <property type="component" value="Unassembled WGS sequence"/>
</dbReference>
<feature type="transmembrane region" description="Helical" evidence="6">
    <location>
        <begin position="429"/>
        <end position="450"/>
    </location>
</feature>
<feature type="transmembrane region" description="Helical" evidence="6">
    <location>
        <begin position="354"/>
        <end position="378"/>
    </location>
</feature>
<feature type="transmembrane region" description="Helical" evidence="6">
    <location>
        <begin position="183"/>
        <end position="210"/>
    </location>
</feature>
<feature type="transmembrane region" description="Helical" evidence="6">
    <location>
        <begin position="113"/>
        <end position="132"/>
    </location>
</feature>
<keyword evidence="5 6" id="KW-0472">Membrane</keyword>
<keyword evidence="8" id="KW-1185">Reference proteome</keyword>
<feature type="transmembrane region" description="Helical" evidence="6">
    <location>
        <begin position="546"/>
        <end position="569"/>
    </location>
</feature>
<evidence type="ECO:0000256" key="2">
    <source>
        <dbReference type="ARBA" id="ARBA00022475"/>
    </source>
</evidence>
<evidence type="ECO:0000313" key="7">
    <source>
        <dbReference type="EMBL" id="GHO84841.1"/>
    </source>
</evidence>
<feature type="transmembrane region" description="Helical" evidence="6">
    <location>
        <begin position="313"/>
        <end position="334"/>
    </location>
</feature>
<evidence type="ECO:0000256" key="4">
    <source>
        <dbReference type="ARBA" id="ARBA00022989"/>
    </source>
</evidence>
<dbReference type="EMBL" id="BNJJ01000007">
    <property type="protein sequence ID" value="GHO84841.1"/>
    <property type="molecule type" value="Genomic_DNA"/>
</dbReference>
<gene>
    <name evidence="7" type="ORF">KSZ_28470</name>
</gene>
<comment type="subcellular location">
    <subcellularLocation>
        <location evidence="1">Cell membrane</location>
        <topology evidence="1">Multi-pass membrane protein</topology>
    </subcellularLocation>
</comment>
<evidence type="ECO:0000313" key="8">
    <source>
        <dbReference type="Proteomes" id="UP000635565"/>
    </source>
</evidence>
<dbReference type="InterPro" id="IPR050833">
    <property type="entry name" value="Poly_Biosynth_Transport"/>
</dbReference>
<keyword evidence="3 6" id="KW-0812">Transmembrane</keyword>
<feature type="transmembrane region" description="Helical" evidence="6">
    <location>
        <begin position="152"/>
        <end position="171"/>
    </location>
</feature>
<protein>
    <recommendedName>
        <fullName evidence="9">Polysaccharide biosynthesis protein C-terminal domain-containing protein</fullName>
    </recommendedName>
</protein>
<dbReference type="PANTHER" id="PTHR30250:SF11">
    <property type="entry name" value="O-ANTIGEN TRANSPORTER-RELATED"/>
    <property type="match status" value="1"/>
</dbReference>
<feature type="transmembrane region" description="Helical" evidence="6">
    <location>
        <begin position="399"/>
        <end position="423"/>
    </location>
</feature>